<feature type="chain" id="PRO_5010265927" evidence="2">
    <location>
        <begin position="21"/>
        <end position="355"/>
    </location>
</feature>
<dbReference type="SUPFAM" id="SSF111369">
    <property type="entry name" value="HlyD-like secretion proteins"/>
    <property type="match status" value="1"/>
</dbReference>
<proteinExistence type="inferred from homology"/>
<feature type="signal peptide" evidence="2">
    <location>
        <begin position="1"/>
        <end position="20"/>
    </location>
</feature>
<dbReference type="Gene3D" id="2.40.30.170">
    <property type="match status" value="1"/>
</dbReference>
<dbReference type="PANTHER" id="PTHR30469:SF20">
    <property type="entry name" value="EFFLUX RND TRANSPORTER PERIPLASMIC ADAPTOR SUBUNIT"/>
    <property type="match status" value="1"/>
</dbReference>
<evidence type="ECO:0000259" key="3">
    <source>
        <dbReference type="Pfam" id="PF25876"/>
    </source>
</evidence>
<organism evidence="5 6">
    <name type="scientific">Flammeovirga pacifica</name>
    <dbReference type="NCBI Taxonomy" id="915059"/>
    <lineage>
        <taxon>Bacteria</taxon>
        <taxon>Pseudomonadati</taxon>
        <taxon>Bacteroidota</taxon>
        <taxon>Cytophagia</taxon>
        <taxon>Cytophagales</taxon>
        <taxon>Flammeovirgaceae</taxon>
        <taxon>Flammeovirga</taxon>
    </lineage>
</organism>
<dbReference type="OrthoDB" id="9784685at2"/>
<dbReference type="AlphaFoldDB" id="A0A1S1YSQ0"/>
<dbReference type="InterPro" id="IPR058624">
    <property type="entry name" value="MdtA-like_HH"/>
</dbReference>
<comment type="similarity">
    <text evidence="1">Belongs to the membrane fusion protein (MFP) (TC 8.A.1) family.</text>
</comment>
<sequence>MKLSTLTTALLILQLLFSCAKVEENQQKKPQKVKITAITPSTDRFTKVVTGTSFPNKEVNLSFRVNGPLTVFDVEEGQYFKKGELIGMIDQRDYQLALNNAKATLKWSKQEFERAKQLISFQNISQQEYDQLEINYINAQHQLETAKNAFNDTKLIAPFDGFVKKTFTERGEHLSVSQKVVTFQDYSKLKVNCVVNEDIALHPEKINSIFVVFDGLSNDVFSAKLVEVSRDTEGMTNAYPCVLEVNENQLKLIGGMTSEIYFELSDDLHDYVTIPSSAVINRANGEQFVWGIHPNNHTLFSMKVKVNSLLNDGLVQVDIIDKTEAQFIVAAGGTYLSDGQQVRYTVDEPMITAKN</sequence>
<dbReference type="InterPro" id="IPR058625">
    <property type="entry name" value="MdtA-like_BSH"/>
</dbReference>
<accession>A0A1S1YSQ0</accession>
<dbReference type="STRING" id="915059.NH26_20735"/>
<dbReference type="EMBL" id="JRYR02000002">
    <property type="protein sequence ID" value="OHX64038.1"/>
    <property type="molecule type" value="Genomic_DNA"/>
</dbReference>
<feature type="domain" description="Multidrug resistance protein MdtA-like alpha-helical hairpin" evidence="3">
    <location>
        <begin position="93"/>
        <end position="149"/>
    </location>
</feature>
<protein>
    <submittedName>
        <fullName evidence="5">Uncharacterized protein</fullName>
    </submittedName>
</protein>
<evidence type="ECO:0000313" key="5">
    <source>
        <dbReference type="EMBL" id="OHX64038.1"/>
    </source>
</evidence>
<dbReference type="PANTHER" id="PTHR30469">
    <property type="entry name" value="MULTIDRUG RESISTANCE PROTEIN MDTA"/>
    <property type="match status" value="1"/>
</dbReference>
<dbReference type="InterPro" id="IPR006143">
    <property type="entry name" value="RND_pump_MFP"/>
</dbReference>
<feature type="domain" description="Multidrug resistance protein MdtA-like barrel-sandwich hybrid" evidence="4">
    <location>
        <begin position="59"/>
        <end position="178"/>
    </location>
</feature>
<keyword evidence="6" id="KW-1185">Reference proteome</keyword>
<dbReference type="Pfam" id="PF25876">
    <property type="entry name" value="HH_MFP_RND"/>
    <property type="match status" value="1"/>
</dbReference>
<keyword evidence="2" id="KW-0732">Signal</keyword>
<reference evidence="5 6" key="1">
    <citation type="journal article" date="2012" name="Int. J. Syst. Evol. Microbiol.">
        <title>Flammeovirga pacifica sp. nov., isolated from deep-sea sediment.</title>
        <authorList>
            <person name="Xu H."/>
            <person name="Fu Y."/>
            <person name="Yang N."/>
            <person name="Ding Z."/>
            <person name="Lai Q."/>
            <person name="Zeng R."/>
        </authorList>
    </citation>
    <scope>NUCLEOTIDE SEQUENCE [LARGE SCALE GENOMIC DNA]</scope>
    <source>
        <strain evidence="6">DSM 24597 / LMG 26175 / WPAGA1</strain>
    </source>
</reference>
<evidence type="ECO:0000313" key="6">
    <source>
        <dbReference type="Proteomes" id="UP000179797"/>
    </source>
</evidence>
<evidence type="ECO:0000256" key="2">
    <source>
        <dbReference type="SAM" id="SignalP"/>
    </source>
</evidence>
<dbReference type="Gene3D" id="2.40.50.100">
    <property type="match status" value="1"/>
</dbReference>
<dbReference type="GO" id="GO:0015562">
    <property type="term" value="F:efflux transmembrane transporter activity"/>
    <property type="evidence" value="ECO:0007669"/>
    <property type="project" value="TreeGrafter"/>
</dbReference>
<dbReference type="RefSeq" id="WP_044218221.1">
    <property type="nucleotide sequence ID" value="NZ_JRYR02000002.1"/>
</dbReference>
<dbReference type="Proteomes" id="UP000179797">
    <property type="component" value="Unassembled WGS sequence"/>
</dbReference>
<dbReference type="Pfam" id="PF25917">
    <property type="entry name" value="BSH_RND"/>
    <property type="match status" value="1"/>
</dbReference>
<evidence type="ECO:0000256" key="1">
    <source>
        <dbReference type="ARBA" id="ARBA00009477"/>
    </source>
</evidence>
<dbReference type="Gene3D" id="1.10.287.470">
    <property type="entry name" value="Helix hairpin bin"/>
    <property type="match status" value="1"/>
</dbReference>
<dbReference type="PROSITE" id="PS51257">
    <property type="entry name" value="PROKAR_LIPOPROTEIN"/>
    <property type="match status" value="1"/>
</dbReference>
<evidence type="ECO:0000259" key="4">
    <source>
        <dbReference type="Pfam" id="PF25917"/>
    </source>
</evidence>
<dbReference type="GO" id="GO:1990281">
    <property type="term" value="C:efflux pump complex"/>
    <property type="evidence" value="ECO:0007669"/>
    <property type="project" value="TreeGrafter"/>
</dbReference>
<dbReference type="NCBIfam" id="TIGR01730">
    <property type="entry name" value="RND_mfp"/>
    <property type="match status" value="1"/>
</dbReference>
<name>A0A1S1YSQ0_FLAPC</name>
<comment type="caution">
    <text evidence="5">The sequence shown here is derived from an EMBL/GenBank/DDBJ whole genome shotgun (WGS) entry which is preliminary data.</text>
</comment>
<dbReference type="Gene3D" id="2.40.420.20">
    <property type="match status" value="1"/>
</dbReference>
<gene>
    <name evidence="5" type="ORF">NH26_20735</name>
</gene>